<organism evidence="1 2">
    <name type="scientific">Nonomuraea ferruginea</name>
    <dbReference type="NCBI Taxonomy" id="46174"/>
    <lineage>
        <taxon>Bacteria</taxon>
        <taxon>Bacillati</taxon>
        <taxon>Actinomycetota</taxon>
        <taxon>Actinomycetes</taxon>
        <taxon>Streptosporangiales</taxon>
        <taxon>Streptosporangiaceae</taxon>
        <taxon>Nonomuraea</taxon>
    </lineage>
</organism>
<keyword evidence="2" id="KW-1185">Reference proteome</keyword>
<protein>
    <submittedName>
        <fullName evidence="1">Uncharacterized protein</fullName>
    </submittedName>
</protein>
<gene>
    <name evidence="1" type="ORF">OUY24_39270</name>
</gene>
<accession>A0ABT4TB18</accession>
<name>A0ABT4TB18_9ACTN</name>
<proteinExistence type="predicted"/>
<comment type="caution">
    <text evidence="1">The sequence shown here is derived from an EMBL/GenBank/DDBJ whole genome shotgun (WGS) entry which is preliminary data.</text>
</comment>
<reference evidence="1 2" key="1">
    <citation type="submission" date="2022-11" db="EMBL/GenBank/DDBJ databases">
        <title>Nonomuraea corallina sp. nov., a new species of the genus Nonomuraea isolated from sea side sediment in Thai sea.</title>
        <authorList>
            <person name="Ngamcharungchit C."/>
            <person name="Matsumoto A."/>
            <person name="Suriyachadkun C."/>
            <person name="Panbangred W."/>
            <person name="Inahashi Y."/>
            <person name="Intra B."/>
        </authorList>
    </citation>
    <scope>NUCLEOTIDE SEQUENCE [LARGE SCALE GENOMIC DNA]</scope>
    <source>
        <strain evidence="1 2">DSM 43553</strain>
    </source>
</reference>
<evidence type="ECO:0000313" key="1">
    <source>
        <dbReference type="EMBL" id="MDA0646703.1"/>
    </source>
</evidence>
<dbReference type="EMBL" id="JAPNUD010000217">
    <property type="protein sequence ID" value="MDA0646703.1"/>
    <property type="molecule type" value="Genomic_DNA"/>
</dbReference>
<dbReference type="Proteomes" id="UP001212498">
    <property type="component" value="Unassembled WGS sequence"/>
</dbReference>
<sequence length="71" mass="7381">MSLITVKATITPDARISSRDDHTPKPGVTFRPGSISAPTAVPGFLNPVYGPEKEALGVLAIEIELVPPATA</sequence>
<dbReference type="RefSeq" id="WP_271279910.1">
    <property type="nucleotide sequence ID" value="NZ_BAABFD010000010.1"/>
</dbReference>
<evidence type="ECO:0000313" key="2">
    <source>
        <dbReference type="Proteomes" id="UP001212498"/>
    </source>
</evidence>